<evidence type="ECO:0000313" key="3">
    <source>
        <dbReference type="Proteomes" id="UP000053989"/>
    </source>
</evidence>
<protein>
    <submittedName>
        <fullName evidence="2">Uncharacterized protein</fullName>
    </submittedName>
</protein>
<dbReference type="InParanoid" id="A0A0C3DH49"/>
<feature type="compositionally biased region" description="Polar residues" evidence="1">
    <location>
        <begin position="54"/>
        <end position="67"/>
    </location>
</feature>
<reference evidence="2 3" key="1">
    <citation type="submission" date="2014-04" db="EMBL/GenBank/DDBJ databases">
        <authorList>
            <consortium name="DOE Joint Genome Institute"/>
            <person name="Kuo A."/>
            <person name="Kohler A."/>
            <person name="Nagy L.G."/>
            <person name="Floudas D."/>
            <person name="Copeland A."/>
            <person name="Barry K.W."/>
            <person name="Cichocki N."/>
            <person name="Veneault-Fourrey C."/>
            <person name="LaButti K."/>
            <person name="Lindquist E.A."/>
            <person name="Lipzen A."/>
            <person name="Lundell T."/>
            <person name="Morin E."/>
            <person name="Murat C."/>
            <person name="Sun H."/>
            <person name="Tunlid A."/>
            <person name="Henrissat B."/>
            <person name="Grigoriev I.V."/>
            <person name="Hibbett D.S."/>
            <person name="Martin F."/>
            <person name="Nordberg H.P."/>
            <person name="Cantor M.N."/>
            <person name="Hua S.X."/>
        </authorList>
    </citation>
    <scope>NUCLEOTIDE SEQUENCE [LARGE SCALE GENOMIC DNA]</scope>
    <source>
        <strain evidence="2 3">Foug A</strain>
    </source>
</reference>
<dbReference type="Proteomes" id="UP000053989">
    <property type="component" value="Unassembled WGS sequence"/>
</dbReference>
<dbReference type="HOGENOM" id="CLU_804508_0_0_1"/>
<gene>
    <name evidence="2" type="ORF">SCLCIDRAFT_1221001</name>
</gene>
<feature type="compositionally biased region" description="Basic and acidic residues" evidence="1">
    <location>
        <begin position="85"/>
        <end position="120"/>
    </location>
</feature>
<keyword evidence="3" id="KW-1185">Reference proteome</keyword>
<dbReference type="AlphaFoldDB" id="A0A0C3DH49"/>
<feature type="region of interest" description="Disordered" evidence="1">
    <location>
        <begin position="167"/>
        <end position="205"/>
    </location>
</feature>
<reference evidence="3" key="2">
    <citation type="submission" date="2015-01" db="EMBL/GenBank/DDBJ databases">
        <title>Evolutionary Origins and Diversification of the Mycorrhizal Mutualists.</title>
        <authorList>
            <consortium name="DOE Joint Genome Institute"/>
            <consortium name="Mycorrhizal Genomics Consortium"/>
            <person name="Kohler A."/>
            <person name="Kuo A."/>
            <person name="Nagy L.G."/>
            <person name="Floudas D."/>
            <person name="Copeland A."/>
            <person name="Barry K.W."/>
            <person name="Cichocki N."/>
            <person name="Veneault-Fourrey C."/>
            <person name="LaButti K."/>
            <person name="Lindquist E.A."/>
            <person name="Lipzen A."/>
            <person name="Lundell T."/>
            <person name="Morin E."/>
            <person name="Murat C."/>
            <person name="Riley R."/>
            <person name="Ohm R."/>
            <person name="Sun H."/>
            <person name="Tunlid A."/>
            <person name="Henrissat B."/>
            <person name="Grigoriev I.V."/>
            <person name="Hibbett D.S."/>
            <person name="Martin F."/>
        </authorList>
    </citation>
    <scope>NUCLEOTIDE SEQUENCE [LARGE SCALE GENOMIC DNA]</scope>
    <source>
        <strain evidence="3">Foug A</strain>
    </source>
</reference>
<feature type="region of interest" description="Disordered" evidence="1">
    <location>
        <begin position="1"/>
        <end position="122"/>
    </location>
</feature>
<name>A0A0C3DH49_9AGAM</name>
<accession>A0A0C3DH49</accession>
<sequence>MCPVSPHLAPRYVHPHPSLDHDPITIKPPAERSDQVEPLREDSHPNAKRHSDEPNSCGNHSDMSNVHTGMHSIANETETPPDEVETVRRSRNEQKRPNSPDRAARGRPDKPNGCKNHADRSSVYMDMPSAGYNVEMAKDEAETISMHAIGPGTTRMLNMHTRAITPANEEGNISTLPNEPKTRNSPNTTNPSSGCRDSHSIGNNTGTAANEMEIVRTCRNGAKSQNSPNGCKIATPWSTCRQRRVSIDVINIYILLNVLIAVPSRKFVFGRVEGGDERMAQESLKRRLATVKATETEATGTWTARLAAVAATRYKSKQRSWLQRVSIYATAEERKTRTYLCCPGHPPIVQNVQSDSLNVDVDAIASKSNLQRSIQRRPSRMRTRRGAMRKPSEMFLWSC</sequence>
<dbReference type="EMBL" id="KN822130">
    <property type="protein sequence ID" value="KIM55649.1"/>
    <property type="molecule type" value="Genomic_DNA"/>
</dbReference>
<organism evidence="2 3">
    <name type="scientific">Scleroderma citrinum Foug A</name>
    <dbReference type="NCBI Taxonomy" id="1036808"/>
    <lineage>
        <taxon>Eukaryota</taxon>
        <taxon>Fungi</taxon>
        <taxon>Dikarya</taxon>
        <taxon>Basidiomycota</taxon>
        <taxon>Agaricomycotina</taxon>
        <taxon>Agaricomycetes</taxon>
        <taxon>Agaricomycetidae</taxon>
        <taxon>Boletales</taxon>
        <taxon>Sclerodermatineae</taxon>
        <taxon>Sclerodermataceae</taxon>
        <taxon>Scleroderma</taxon>
    </lineage>
</organism>
<feature type="compositionally biased region" description="Basic and acidic residues" evidence="1">
    <location>
        <begin position="17"/>
        <end position="53"/>
    </location>
</feature>
<evidence type="ECO:0000313" key="2">
    <source>
        <dbReference type="EMBL" id="KIM55649.1"/>
    </source>
</evidence>
<evidence type="ECO:0000256" key="1">
    <source>
        <dbReference type="SAM" id="MobiDB-lite"/>
    </source>
</evidence>
<proteinExistence type="predicted"/>
<feature type="compositionally biased region" description="Polar residues" evidence="1">
    <location>
        <begin position="171"/>
        <end position="205"/>
    </location>
</feature>